<keyword evidence="7" id="KW-1185">Reference proteome</keyword>
<dbReference type="Proteomes" id="UP000579250">
    <property type="component" value="Unassembled WGS sequence"/>
</dbReference>
<evidence type="ECO:0000256" key="5">
    <source>
        <dbReference type="SAM" id="MobiDB-lite"/>
    </source>
</evidence>
<dbReference type="PRINTS" id="PR00446">
    <property type="entry name" value="HYDRGNUPTAKE"/>
</dbReference>
<dbReference type="GO" id="GO:0004190">
    <property type="term" value="F:aspartic-type endopeptidase activity"/>
    <property type="evidence" value="ECO:0007669"/>
    <property type="project" value="UniProtKB-KW"/>
</dbReference>
<dbReference type="Pfam" id="PF01750">
    <property type="entry name" value="HycI"/>
    <property type="match status" value="1"/>
</dbReference>
<dbReference type="GO" id="GO:0008047">
    <property type="term" value="F:enzyme activator activity"/>
    <property type="evidence" value="ECO:0007669"/>
    <property type="project" value="InterPro"/>
</dbReference>
<evidence type="ECO:0000256" key="3">
    <source>
        <dbReference type="ARBA" id="ARBA00022750"/>
    </source>
</evidence>
<comment type="caution">
    <text evidence="6">The sequence shown here is derived from an EMBL/GenBank/DDBJ whole genome shotgun (WGS) entry which is preliminary data.</text>
</comment>
<dbReference type="InterPro" id="IPR023430">
    <property type="entry name" value="Pept_HybD-like_dom_sf"/>
</dbReference>
<comment type="similarity">
    <text evidence="1">Belongs to the peptidase A31 family.</text>
</comment>
<organism evidence="6 7">
    <name type="scientific">Actinomadura latina</name>
    <dbReference type="NCBI Taxonomy" id="163603"/>
    <lineage>
        <taxon>Bacteria</taxon>
        <taxon>Bacillati</taxon>
        <taxon>Actinomycetota</taxon>
        <taxon>Actinomycetes</taxon>
        <taxon>Streptosporangiales</taxon>
        <taxon>Thermomonosporaceae</taxon>
        <taxon>Actinomadura</taxon>
    </lineage>
</organism>
<dbReference type="PANTHER" id="PTHR30302:SF1">
    <property type="entry name" value="HYDROGENASE 2 MATURATION PROTEASE"/>
    <property type="match status" value="1"/>
</dbReference>
<dbReference type="NCBIfam" id="TIGR00072">
    <property type="entry name" value="hydrog_prot"/>
    <property type="match status" value="1"/>
</dbReference>
<protein>
    <submittedName>
        <fullName evidence="6">Hydrogenase maturation protease</fullName>
    </submittedName>
</protein>
<dbReference type="CDD" id="cd06068">
    <property type="entry name" value="H2MP_like-1"/>
    <property type="match status" value="1"/>
</dbReference>
<keyword evidence="3" id="KW-0064">Aspartyl protease</keyword>
<sequence length="196" mass="20255">MSPRVLVAGIGNVFLGDDGFGVEVARRMAGADLPENVDVADYGIRGVHLAYELLNGRYGVLIMVDAVPVEGEPGTLAVIEVDAAAVDDIVAGLDPSDPLTPPAVDGHGMHPMAVLRLLRQFGGEVGRVLVVGCRPAVVDEGMELSEPVRAVLDEAVALVADLARDEAGTPPKSTPSRSTPSESTPSKSTGVESTHA</sequence>
<dbReference type="PANTHER" id="PTHR30302">
    <property type="entry name" value="HYDROGENASE 1 MATURATION PROTEASE"/>
    <property type="match status" value="1"/>
</dbReference>
<keyword evidence="2 6" id="KW-0645">Protease</keyword>
<dbReference type="InterPro" id="IPR000671">
    <property type="entry name" value="Peptidase_A31"/>
</dbReference>
<feature type="region of interest" description="Disordered" evidence="5">
    <location>
        <begin position="162"/>
        <end position="196"/>
    </location>
</feature>
<dbReference type="SUPFAM" id="SSF53163">
    <property type="entry name" value="HybD-like"/>
    <property type="match status" value="1"/>
</dbReference>
<gene>
    <name evidence="6" type="ORF">HGB48_08625</name>
</gene>
<dbReference type="Gene3D" id="3.40.50.1450">
    <property type="entry name" value="HybD-like"/>
    <property type="match status" value="1"/>
</dbReference>
<reference evidence="6 7" key="1">
    <citation type="submission" date="2020-04" db="EMBL/GenBank/DDBJ databases">
        <title>MicrobeNet Type strains.</title>
        <authorList>
            <person name="Nicholson A.C."/>
        </authorList>
    </citation>
    <scope>NUCLEOTIDE SEQUENCE [LARGE SCALE GENOMIC DNA]</scope>
    <source>
        <strain evidence="6 7">ATCC BAA-277</strain>
    </source>
</reference>
<evidence type="ECO:0000256" key="1">
    <source>
        <dbReference type="ARBA" id="ARBA00006814"/>
    </source>
</evidence>
<proteinExistence type="inferred from homology"/>
<dbReference type="RefSeq" id="WP_067633002.1">
    <property type="nucleotide sequence ID" value="NZ_JAAXPI010000008.1"/>
</dbReference>
<feature type="compositionally biased region" description="Low complexity" evidence="5">
    <location>
        <begin position="169"/>
        <end position="189"/>
    </location>
</feature>
<evidence type="ECO:0000313" key="6">
    <source>
        <dbReference type="EMBL" id="NKZ03810.1"/>
    </source>
</evidence>
<dbReference type="EMBL" id="JAAXPI010000008">
    <property type="protein sequence ID" value="NKZ03810.1"/>
    <property type="molecule type" value="Genomic_DNA"/>
</dbReference>
<evidence type="ECO:0000256" key="2">
    <source>
        <dbReference type="ARBA" id="ARBA00022670"/>
    </source>
</evidence>
<name>A0A846YSI1_9ACTN</name>
<evidence type="ECO:0000313" key="7">
    <source>
        <dbReference type="Proteomes" id="UP000579250"/>
    </source>
</evidence>
<dbReference type="AlphaFoldDB" id="A0A846YSI1"/>
<keyword evidence="4" id="KW-0378">Hydrolase</keyword>
<dbReference type="GO" id="GO:0016485">
    <property type="term" value="P:protein processing"/>
    <property type="evidence" value="ECO:0007669"/>
    <property type="project" value="TreeGrafter"/>
</dbReference>
<accession>A0A846YSI1</accession>
<evidence type="ECO:0000256" key="4">
    <source>
        <dbReference type="ARBA" id="ARBA00022801"/>
    </source>
</evidence>